<gene>
    <name evidence="6" type="ORF">SAMN05660477_02196</name>
</gene>
<organism evidence="6 7">
    <name type="scientific">Soonwooa buanensis</name>
    <dbReference type="NCBI Taxonomy" id="619805"/>
    <lineage>
        <taxon>Bacteria</taxon>
        <taxon>Pseudomonadati</taxon>
        <taxon>Bacteroidota</taxon>
        <taxon>Flavobacteriia</taxon>
        <taxon>Flavobacteriales</taxon>
        <taxon>Weeksellaceae</taxon>
        <taxon>Chryseobacterium group</taxon>
        <taxon>Soonwooa</taxon>
    </lineage>
</organism>
<evidence type="ECO:0000259" key="5">
    <source>
        <dbReference type="PROSITE" id="PS01124"/>
    </source>
</evidence>
<dbReference type="OrthoDB" id="5295174at2"/>
<keyword evidence="4" id="KW-0812">Transmembrane</keyword>
<dbReference type="Gene3D" id="1.25.40.10">
    <property type="entry name" value="Tetratricopeptide repeat domain"/>
    <property type="match status" value="1"/>
</dbReference>
<evidence type="ECO:0000256" key="2">
    <source>
        <dbReference type="ARBA" id="ARBA00023125"/>
    </source>
</evidence>
<dbReference type="InterPro" id="IPR011990">
    <property type="entry name" value="TPR-like_helical_dom_sf"/>
</dbReference>
<keyword evidence="4" id="KW-1133">Transmembrane helix</keyword>
<dbReference type="AlphaFoldDB" id="A0A1T5FPJ4"/>
<keyword evidence="1" id="KW-0805">Transcription regulation</keyword>
<dbReference type="GO" id="GO:0003700">
    <property type="term" value="F:DNA-binding transcription factor activity"/>
    <property type="evidence" value="ECO:0007669"/>
    <property type="project" value="InterPro"/>
</dbReference>
<dbReference type="SUPFAM" id="SSF48452">
    <property type="entry name" value="TPR-like"/>
    <property type="match status" value="1"/>
</dbReference>
<keyword evidence="7" id="KW-1185">Reference proteome</keyword>
<feature type="transmembrane region" description="Helical" evidence="4">
    <location>
        <begin position="222"/>
        <end position="241"/>
    </location>
</feature>
<dbReference type="PANTHER" id="PTHR43280">
    <property type="entry name" value="ARAC-FAMILY TRANSCRIPTIONAL REGULATOR"/>
    <property type="match status" value="1"/>
</dbReference>
<dbReference type="InterPro" id="IPR009057">
    <property type="entry name" value="Homeodomain-like_sf"/>
</dbReference>
<dbReference type="InterPro" id="IPR018060">
    <property type="entry name" value="HTH_AraC"/>
</dbReference>
<dbReference type="STRING" id="619805.SAMN05660477_02196"/>
<dbReference type="Pfam" id="PF12833">
    <property type="entry name" value="HTH_18"/>
    <property type="match status" value="1"/>
</dbReference>
<dbReference type="EMBL" id="FUYZ01000007">
    <property type="protein sequence ID" value="SKB98051.1"/>
    <property type="molecule type" value="Genomic_DNA"/>
</dbReference>
<dbReference type="Proteomes" id="UP000191112">
    <property type="component" value="Unassembled WGS sequence"/>
</dbReference>
<keyword evidence="4" id="KW-0472">Membrane</keyword>
<protein>
    <submittedName>
        <fullName evidence="6">AraC-type DNA-binding protein</fullName>
    </submittedName>
</protein>
<proteinExistence type="predicted"/>
<name>A0A1T5FPJ4_9FLAO</name>
<feature type="domain" description="HTH araC/xylS-type" evidence="5">
    <location>
        <begin position="310"/>
        <end position="414"/>
    </location>
</feature>
<dbReference type="SUPFAM" id="SSF46689">
    <property type="entry name" value="Homeodomain-like"/>
    <property type="match status" value="1"/>
</dbReference>
<reference evidence="6 7" key="1">
    <citation type="submission" date="2017-02" db="EMBL/GenBank/DDBJ databases">
        <authorList>
            <person name="Peterson S.W."/>
        </authorList>
    </citation>
    <scope>NUCLEOTIDE SEQUENCE [LARGE SCALE GENOMIC DNA]</scope>
    <source>
        <strain evidence="6 7">DSM 22323</strain>
    </source>
</reference>
<evidence type="ECO:0000256" key="3">
    <source>
        <dbReference type="ARBA" id="ARBA00023163"/>
    </source>
</evidence>
<evidence type="ECO:0000313" key="7">
    <source>
        <dbReference type="Proteomes" id="UP000191112"/>
    </source>
</evidence>
<evidence type="ECO:0000256" key="1">
    <source>
        <dbReference type="ARBA" id="ARBA00023015"/>
    </source>
</evidence>
<keyword evidence="2 6" id="KW-0238">DNA-binding</keyword>
<dbReference type="Gene3D" id="1.10.10.60">
    <property type="entry name" value="Homeodomain-like"/>
    <property type="match status" value="2"/>
</dbReference>
<dbReference type="SMART" id="SM00342">
    <property type="entry name" value="HTH_ARAC"/>
    <property type="match status" value="1"/>
</dbReference>
<evidence type="ECO:0000313" key="6">
    <source>
        <dbReference type="EMBL" id="SKB98051.1"/>
    </source>
</evidence>
<dbReference type="PANTHER" id="PTHR43280:SF28">
    <property type="entry name" value="HTH-TYPE TRANSCRIPTIONAL ACTIVATOR RHAS"/>
    <property type="match status" value="1"/>
</dbReference>
<dbReference type="RefSeq" id="WP_079667410.1">
    <property type="nucleotide sequence ID" value="NZ_FUYZ01000007.1"/>
</dbReference>
<dbReference type="PROSITE" id="PS01124">
    <property type="entry name" value="HTH_ARAC_FAMILY_2"/>
    <property type="match status" value="1"/>
</dbReference>
<sequence>MLFDQSKQLLDTLIKTAIEDNKNIEQPILIAKIYQLQAVNFLFLKDYQKSQIFLDKSNSYLHKNSQAVTYVKAENTIYQTNILVANKDYTKAKNILTKLRNTLDSGENIKFLQALISERLANCYFLENDYQSAIEELTKSLEVLGELPYLLLKNKIYDDLSKNYLAINDTDKFEFYNKRYLDLNQKITSNQKEGISYLIKITKDLEENNADEIQKKVRFNTFLVLGISLVLIGFLVVYFVVETQRTKGLKKQIVFLNQRHISSNKTSENIEIKPINNLDISKVDDEIVSKTNKNVRQLVIPIETQKEILEKLNQFEKSDLFLNNDLSLATLASHLETNTKYVSDIINSYKGKNYNAYVNELRINHIVSLLENDPSYLNYKVSYLAEKAGFSTHSLFAAVFKSVTGVSPNAFIKQLKA</sequence>
<evidence type="ECO:0000256" key="4">
    <source>
        <dbReference type="SAM" id="Phobius"/>
    </source>
</evidence>
<keyword evidence="3" id="KW-0804">Transcription</keyword>
<accession>A0A1T5FPJ4</accession>
<dbReference type="GO" id="GO:0043565">
    <property type="term" value="F:sequence-specific DNA binding"/>
    <property type="evidence" value="ECO:0007669"/>
    <property type="project" value="InterPro"/>
</dbReference>